<sequence>MAAPNPTTWALTSLAPPPPPPPPPRAPVHLLLQPQAKASSDSVSQATTTMDLEYTPLSAIPSLRQYTKVNILAVVQAESNTIPTLNRKGHAQIKLCLRDSSLPRSAPYTTLMLFRHQPQDFAHAAQVLVEGSIVRIKSATVTCTPTNTHSMLIVGSNDYVSMSVTMGSSSPEIEARPVGIKGVTPLLLRGAGDQAKVNALREWWWSQTHAANLAGFSQIGMTQVVMPPPRPVFHPPATHQYAAPPPPAAAAAAAAGASSSSSSSSSSSASIAQARPIHPSIATTQPNCFYDLIVEIVQVKGFPGDTFMTALVTDYSAKSIAEIGTFQFTFGANAPVVHDHQGVLLDPHTLIPMLLFDEHKHFVETHCSAGTLVLVRNCRAAKAVSGSMERFELKMQGSRGNKQWSAGLPRMEVVSREDERCRPLMQRRSRILETQNMPVVAEQLMDKLAAEGMPEIGTEGVEAKRRRIGALMVSNANANAAAESVIRPVPASFTYIKHPYIPPVSLADILNSPKPNGKYRCRVRFTKVLPQKLVNCTRRMCRACMVMLKQTEQVCPKCASSTHTSFAFCMVFTLVDELGDTLDVLVNEPATSSSSSTLVDSGRFKLFPGLVPTDLSTDHITSRSLLARLAYVLFGMSTVPADMEAKVLAGQATISSIGLVRPEGQRPAADQVWCDVCIESYLAPPPACATPSIAAGESGETASGGEAVVERQVKYRLFDTEMREPGL</sequence>
<evidence type="ECO:0000313" key="2">
    <source>
        <dbReference type="EMBL" id="ORZ36330.1"/>
    </source>
</evidence>
<dbReference type="PANTHER" id="PTHR14513">
    <property type="entry name" value="PROTECTION OF TELOMERES 1"/>
    <property type="match status" value="1"/>
</dbReference>
<evidence type="ECO:0000256" key="1">
    <source>
        <dbReference type="SAM" id="MobiDB-lite"/>
    </source>
</evidence>
<accession>A0A1Y2HP30</accession>
<dbReference type="InterPro" id="IPR028389">
    <property type="entry name" value="POT1"/>
</dbReference>
<name>A0A1Y2HP30_9FUNG</name>
<gene>
    <name evidence="2" type="ORF">BCR44DRAFT_38587</name>
</gene>
<keyword evidence="3" id="KW-1185">Reference proteome</keyword>
<dbReference type="OrthoDB" id="2186770at2759"/>
<dbReference type="GO" id="GO:0098505">
    <property type="term" value="F:G-rich strand telomeric DNA binding"/>
    <property type="evidence" value="ECO:0007669"/>
    <property type="project" value="TreeGrafter"/>
</dbReference>
<feature type="compositionally biased region" description="Pro residues" evidence="1">
    <location>
        <begin position="15"/>
        <end position="26"/>
    </location>
</feature>
<dbReference type="GO" id="GO:0032210">
    <property type="term" value="P:regulation of telomere maintenance via telomerase"/>
    <property type="evidence" value="ECO:0007669"/>
    <property type="project" value="TreeGrafter"/>
</dbReference>
<dbReference type="EMBL" id="MCFL01000017">
    <property type="protein sequence ID" value="ORZ36330.1"/>
    <property type="molecule type" value="Genomic_DNA"/>
</dbReference>
<reference evidence="2 3" key="1">
    <citation type="submission" date="2016-07" db="EMBL/GenBank/DDBJ databases">
        <title>Pervasive Adenine N6-methylation of Active Genes in Fungi.</title>
        <authorList>
            <consortium name="DOE Joint Genome Institute"/>
            <person name="Mondo S.J."/>
            <person name="Dannebaum R.O."/>
            <person name="Kuo R.C."/>
            <person name="Labutti K."/>
            <person name="Haridas S."/>
            <person name="Kuo A."/>
            <person name="Salamov A."/>
            <person name="Ahrendt S.R."/>
            <person name="Lipzen A."/>
            <person name="Sullivan W."/>
            <person name="Andreopoulos W.B."/>
            <person name="Clum A."/>
            <person name="Lindquist E."/>
            <person name="Daum C."/>
            <person name="Ramamoorthy G.K."/>
            <person name="Gryganskyi A."/>
            <person name="Culley D."/>
            <person name="Magnuson J.K."/>
            <person name="James T.Y."/>
            <person name="O'Malley M.A."/>
            <person name="Stajich J.E."/>
            <person name="Spatafora J.W."/>
            <person name="Visel A."/>
            <person name="Grigoriev I.V."/>
        </authorList>
    </citation>
    <scope>NUCLEOTIDE SEQUENCE [LARGE SCALE GENOMIC DNA]</scope>
    <source>
        <strain evidence="2 3">PL171</strain>
    </source>
</reference>
<dbReference type="GO" id="GO:0000783">
    <property type="term" value="C:nuclear telomere cap complex"/>
    <property type="evidence" value="ECO:0007669"/>
    <property type="project" value="TreeGrafter"/>
</dbReference>
<dbReference type="Proteomes" id="UP000193411">
    <property type="component" value="Unassembled WGS sequence"/>
</dbReference>
<protein>
    <submittedName>
        <fullName evidence="2">Uncharacterized protein</fullName>
    </submittedName>
</protein>
<organism evidence="2 3">
    <name type="scientific">Catenaria anguillulae PL171</name>
    <dbReference type="NCBI Taxonomy" id="765915"/>
    <lineage>
        <taxon>Eukaryota</taxon>
        <taxon>Fungi</taxon>
        <taxon>Fungi incertae sedis</taxon>
        <taxon>Blastocladiomycota</taxon>
        <taxon>Blastocladiomycetes</taxon>
        <taxon>Blastocladiales</taxon>
        <taxon>Catenariaceae</taxon>
        <taxon>Catenaria</taxon>
    </lineage>
</organism>
<evidence type="ECO:0000313" key="3">
    <source>
        <dbReference type="Proteomes" id="UP000193411"/>
    </source>
</evidence>
<dbReference type="GO" id="GO:0016233">
    <property type="term" value="P:telomere capping"/>
    <property type="evidence" value="ECO:0007669"/>
    <property type="project" value="TreeGrafter"/>
</dbReference>
<dbReference type="GO" id="GO:0010521">
    <property type="term" value="F:telomerase inhibitor activity"/>
    <property type="evidence" value="ECO:0007669"/>
    <property type="project" value="TreeGrafter"/>
</dbReference>
<feature type="region of interest" description="Disordered" evidence="1">
    <location>
        <begin position="1"/>
        <end position="27"/>
    </location>
</feature>
<dbReference type="Gene3D" id="2.40.50.140">
    <property type="entry name" value="Nucleic acid-binding proteins"/>
    <property type="match status" value="2"/>
</dbReference>
<comment type="caution">
    <text evidence="2">The sequence shown here is derived from an EMBL/GenBank/DDBJ whole genome shotgun (WGS) entry which is preliminary data.</text>
</comment>
<feature type="compositionally biased region" description="Polar residues" evidence="1">
    <location>
        <begin position="1"/>
        <end position="11"/>
    </location>
</feature>
<dbReference type="AlphaFoldDB" id="A0A1Y2HP30"/>
<dbReference type="SUPFAM" id="SSF50249">
    <property type="entry name" value="Nucleic acid-binding proteins"/>
    <property type="match status" value="1"/>
</dbReference>
<dbReference type="PANTHER" id="PTHR14513:SF0">
    <property type="entry name" value="PROTECTION OF TELOMERES PROTEIN 1"/>
    <property type="match status" value="1"/>
</dbReference>
<dbReference type="InterPro" id="IPR012340">
    <property type="entry name" value="NA-bd_OB-fold"/>
</dbReference>
<proteinExistence type="predicted"/>